<dbReference type="Proteomes" id="UP000270673">
    <property type="component" value="Chromosome"/>
</dbReference>
<dbReference type="Pfam" id="PF16407">
    <property type="entry name" value="PKD_2"/>
    <property type="match status" value="1"/>
</dbReference>
<dbReference type="EMBL" id="CP032819">
    <property type="protein sequence ID" value="AZS30476.1"/>
    <property type="molecule type" value="Genomic_DNA"/>
</dbReference>
<evidence type="ECO:0000313" key="1">
    <source>
        <dbReference type="EMBL" id="AZS30476.1"/>
    </source>
</evidence>
<dbReference type="OrthoDB" id="1061929at2"/>
<proteinExistence type="predicted"/>
<reference evidence="1 2" key="1">
    <citation type="submission" date="2018-10" db="EMBL/GenBank/DDBJ databases">
        <title>Butyricimonas faecalis sp. nov., isolated from human faeces and emended description of the genus Butyricimonas.</title>
        <authorList>
            <person name="Le Roy T."/>
            <person name="Van der Smissen P."/>
            <person name="Paquot A."/>
            <person name="Delzenne N."/>
            <person name="Muccioli G."/>
            <person name="Collet J.-F."/>
            <person name="Cani P.D."/>
        </authorList>
    </citation>
    <scope>NUCLEOTIDE SEQUENCE [LARGE SCALE GENOMIC DNA]</scope>
    <source>
        <strain evidence="1 2">H184</strain>
    </source>
</reference>
<evidence type="ECO:0008006" key="3">
    <source>
        <dbReference type="Google" id="ProtNLM"/>
    </source>
</evidence>
<name>A0A3Q9IUU2_9BACT</name>
<dbReference type="AlphaFoldDB" id="A0A3Q9IUU2"/>
<dbReference type="KEGG" id="buy:D8S85_13580"/>
<keyword evidence="2" id="KW-1185">Reference proteome</keyword>
<protein>
    <recommendedName>
        <fullName evidence="3">PKD domain-containing protein</fullName>
    </recommendedName>
</protein>
<dbReference type="InterPro" id="IPR032183">
    <property type="entry name" value="PKD-like"/>
</dbReference>
<sequence>MCMDMENKLKYILDILFILLVVGCFDDEGNYSYIKISDIELSGIEKDYRKYSMQDSLIIPVTVKTEYDKSDLRYVWFIYKGSDMESVDTISRERDLVYPVVEDEGEYTVVLKVQNTVNQYAEYASTNLIVETAFSRGFYILKATESGGTELDFRSEDGKMGYNLLEKVLENPLTGFPKVLAQMMNYPYVDKMTNRKVVGHALGITTEDDVCLIGVKDMSLIHDRRTLFFGDNNTGKPGRFFRGMMKEHYLSGDGCYSIGAGDGMFGQQLSTGRFAYPSSISGGSKWLVYDRASWGFMYWDEEAKRFLHVSYNGEVTAFENGDGYYKPNDIRDELLYMGVSHYAGANDVYAVFQAPRVTERKLYKMKITSGSNPIDQEGTKVMDVAMKFNYASHYAICSYSSPIIYYIVEEEGGSKLYSYSFVSNKEVLVALQGLPEGESINFVSNRFWGAFGDTKYKFDYLVIGTTAGQGDYTLSMYEMVGGIT</sequence>
<evidence type="ECO:0000313" key="2">
    <source>
        <dbReference type="Proteomes" id="UP000270673"/>
    </source>
</evidence>
<gene>
    <name evidence="1" type="ORF">D8S85_13580</name>
</gene>
<accession>A0A3Q9IUU2</accession>
<organism evidence="1 2">
    <name type="scientific">Butyricimonas faecalis</name>
    <dbReference type="NCBI Taxonomy" id="2093856"/>
    <lineage>
        <taxon>Bacteria</taxon>
        <taxon>Pseudomonadati</taxon>
        <taxon>Bacteroidota</taxon>
        <taxon>Bacteroidia</taxon>
        <taxon>Bacteroidales</taxon>
        <taxon>Odoribacteraceae</taxon>
        <taxon>Butyricimonas</taxon>
    </lineage>
</organism>